<dbReference type="EMBL" id="CP046401">
    <property type="protein sequence ID" value="QGY48130.1"/>
    <property type="molecule type" value="Genomic_DNA"/>
</dbReference>
<dbReference type="InterPro" id="IPR050463">
    <property type="entry name" value="Gfo/Idh/MocA_oxidrdct_glycsds"/>
</dbReference>
<dbReference type="SUPFAM" id="SSF51735">
    <property type="entry name" value="NAD(P)-binding Rossmann-fold domains"/>
    <property type="match status" value="1"/>
</dbReference>
<dbReference type="AlphaFoldDB" id="A0A6I6K412"/>
<gene>
    <name evidence="2" type="ORF">GM418_15620</name>
</gene>
<evidence type="ECO:0000259" key="1">
    <source>
        <dbReference type="Pfam" id="PF01408"/>
    </source>
</evidence>
<accession>A0A6I6K412</accession>
<proteinExistence type="predicted"/>
<dbReference type="Gene3D" id="3.30.360.10">
    <property type="entry name" value="Dihydrodipicolinate Reductase, domain 2"/>
    <property type="match status" value="1"/>
</dbReference>
<dbReference type="PANTHER" id="PTHR43818">
    <property type="entry name" value="BCDNA.GH03377"/>
    <property type="match status" value="1"/>
</dbReference>
<dbReference type="GO" id="GO:0000166">
    <property type="term" value="F:nucleotide binding"/>
    <property type="evidence" value="ECO:0007669"/>
    <property type="project" value="InterPro"/>
</dbReference>
<dbReference type="Gene3D" id="3.40.50.720">
    <property type="entry name" value="NAD(P)-binding Rossmann-like Domain"/>
    <property type="match status" value="1"/>
</dbReference>
<evidence type="ECO:0000313" key="3">
    <source>
        <dbReference type="Proteomes" id="UP000428260"/>
    </source>
</evidence>
<dbReference type="Pfam" id="PF01408">
    <property type="entry name" value="GFO_IDH_MocA"/>
    <property type="match status" value="1"/>
</dbReference>
<dbReference type="KEGG" id="mcos:GM418_15620"/>
<feature type="domain" description="Gfo/Idh/MocA-like oxidoreductase N-terminal" evidence="1">
    <location>
        <begin position="36"/>
        <end position="160"/>
    </location>
</feature>
<keyword evidence="3" id="KW-1185">Reference proteome</keyword>
<dbReference type="Proteomes" id="UP000428260">
    <property type="component" value="Chromosome"/>
</dbReference>
<sequence>MGAASILSACSSEKSKKEEIQLPELLDQAPDGKVLKAGLIGCGGRGTGAAINFLDAGPNLQITALGDVFQDRIDSCREKLKTEKGVEIADENCFLGFDSYEKVIDSGVDLVLLCTPPHFRPAHVEAAVNARKHIFMEKPIAVDPVGARSVMASAKKAEAIGLSMVSGTVRRVQKDYMETQRRVANGEIGEITGANIIRNGGALWYRNRQPEWSDMEYMIRNWVNFCWLSGDHITEQFIHEIDVMNWHVDKIPVKAIGWGGRQRRVTGDQYDFFSIEYVYDNGMRTHCAARQINGCTNQKVQQINGTNGYADAAGIIYDLEGNEIWKYPHPEEDDTNSKWKVTNPFVQEHINLVASIRAGKPISDAEAQINSTLITIMGRISAYTGKDVSWEEMLNSDLYLGPKTYVLGPVPEIKEEIPVAGAPAPGSL</sequence>
<dbReference type="InterPro" id="IPR000683">
    <property type="entry name" value="Gfo/Idh/MocA-like_OxRdtase_N"/>
</dbReference>
<evidence type="ECO:0000313" key="2">
    <source>
        <dbReference type="EMBL" id="QGY48130.1"/>
    </source>
</evidence>
<protein>
    <recommendedName>
        <fullName evidence="1">Gfo/Idh/MocA-like oxidoreductase N-terminal domain-containing protein</fullName>
    </recommendedName>
</protein>
<dbReference type="InterPro" id="IPR036291">
    <property type="entry name" value="NAD(P)-bd_dom_sf"/>
</dbReference>
<dbReference type="SUPFAM" id="SSF55347">
    <property type="entry name" value="Glyceraldehyde-3-phosphate dehydrogenase-like, C-terminal domain"/>
    <property type="match status" value="1"/>
</dbReference>
<reference evidence="2 3" key="1">
    <citation type="submission" date="2019-11" db="EMBL/GenBank/DDBJ databases">
        <authorList>
            <person name="Zheng R.K."/>
            <person name="Sun C.M."/>
        </authorList>
    </citation>
    <scope>NUCLEOTIDE SEQUENCE [LARGE SCALE GENOMIC DNA]</scope>
    <source>
        <strain evidence="2 3">WC007</strain>
    </source>
</reference>
<dbReference type="PANTHER" id="PTHR43818:SF5">
    <property type="entry name" value="OXIDOREDUCTASE FAMILY PROTEIN"/>
    <property type="match status" value="1"/>
</dbReference>
<name>A0A6I6K412_9BACT</name>
<organism evidence="2 3">
    <name type="scientific">Maribellus comscasis</name>
    <dbReference type="NCBI Taxonomy" id="2681766"/>
    <lineage>
        <taxon>Bacteria</taxon>
        <taxon>Pseudomonadati</taxon>
        <taxon>Bacteroidota</taxon>
        <taxon>Bacteroidia</taxon>
        <taxon>Marinilabiliales</taxon>
        <taxon>Prolixibacteraceae</taxon>
        <taxon>Maribellus</taxon>
    </lineage>
</organism>